<dbReference type="Proteomes" id="UP001107558">
    <property type="component" value="Chromosome 4"/>
</dbReference>
<sequence>MAVKALIYFLGLSFVFSKPQMGGPIQQQFQKNEQGMQQPQMGGQGMQQPQMNGQGLQQPQMSGQGMPQPQMNGQGMQQSQMNGQGVQQSYEQQGQIEVNKVLELVQKCVNQVAQNYTRPALCCPYPVPMMDSEIASKCHKDCEDAADLDECFEMCINNRLKLYNENIEMITESWSEFFLRSFDFKNLTRGEWSNVVPESSKKCSEELLGNYNKNFPRSLLLVAIFARSCMLRQNFISCPKFRNTVDCKKTKEFLKNDKSCYVKYESLINLKMVWD</sequence>
<dbReference type="AlphaFoldDB" id="A0A9J6BH56"/>
<gene>
    <name evidence="3" type="ORF">PVAND_016716</name>
</gene>
<proteinExistence type="predicted"/>
<feature type="signal peptide" evidence="2">
    <location>
        <begin position="1"/>
        <end position="17"/>
    </location>
</feature>
<evidence type="ECO:0000256" key="2">
    <source>
        <dbReference type="SAM" id="SignalP"/>
    </source>
</evidence>
<keyword evidence="2" id="KW-0732">Signal</keyword>
<keyword evidence="4" id="KW-1185">Reference proteome</keyword>
<feature type="region of interest" description="Disordered" evidence="1">
    <location>
        <begin position="32"/>
        <end position="79"/>
    </location>
</feature>
<feature type="chain" id="PRO_5039954051" evidence="2">
    <location>
        <begin position="18"/>
        <end position="275"/>
    </location>
</feature>
<protein>
    <submittedName>
        <fullName evidence="3">Uncharacterized protein</fullName>
    </submittedName>
</protein>
<accession>A0A9J6BH56</accession>
<comment type="caution">
    <text evidence="3">The sequence shown here is derived from an EMBL/GenBank/DDBJ whole genome shotgun (WGS) entry which is preliminary data.</text>
</comment>
<name>A0A9J6BH56_POLVA</name>
<feature type="compositionally biased region" description="Low complexity" evidence="1">
    <location>
        <begin position="34"/>
        <end position="79"/>
    </location>
</feature>
<reference evidence="3" key="1">
    <citation type="submission" date="2021-03" db="EMBL/GenBank/DDBJ databases">
        <title>Chromosome level genome of the anhydrobiotic midge Polypedilum vanderplanki.</title>
        <authorList>
            <person name="Yoshida Y."/>
            <person name="Kikawada T."/>
            <person name="Gusev O."/>
        </authorList>
    </citation>
    <scope>NUCLEOTIDE SEQUENCE</scope>
    <source>
        <strain evidence="3">NIAS01</strain>
        <tissue evidence="3">Whole body or cell culture</tissue>
    </source>
</reference>
<evidence type="ECO:0000256" key="1">
    <source>
        <dbReference type="SAM" id="MobiDB-lite"/>
    </source>
</evidence>
<evidence type="ECO:0000313" key="4">
    <source>
        <dbReference type="Proteomes" id="UP001107558"/>
    </source>
</evidence>
<evidence type="ECO:0000313" key="3">
    <source>
        <dbReference type="EMBL" id="KAG5668790.1"/>
    </source>
</evidence>
<dbReference type="OrthoDB" id="7151184at2759"/>
<organism evidence="3 4">
    <name type="scientific">Polypedilum vanderplanki</name>
    <name type="common">Sleeping chironomid midge</name>
    <dbReference type="NCBI Taxonomy" id="319348"/>
    <lineage>
        <taxon>Eukaryota</taxon>
        <taxon>Metazoa</taxon>
        <taxon>Ecdysozoa</taxon>
        <taxon>Arthropoda</taxon>
        <taxon>Hexapoda</taxon>
        <taxon>Insecta</taxon>
        <taxon>Pterygota</taxon>
        <taxon>Neoptera</taxon>
        <taxon>Endopterygota</taxon>
        <taxon>Diptera</taxon>
        <taxon>Nematocera</taxon>
        <taxon>Chironomoidea</taxon>
        <taxon>Chironomidae</taxon>
        <taxon>Chironominae</taxon>
        <taxon>Polypedilum</taxon>
        <taxon>Polypedilum</taxon>
    </lineage>
</organism>
<dbReference type="EMBL" id="JADBJN010000004">
    <property type="protein sequence ID" value="KAG5668790.1"/>
    <property type="molecule type" value="Genomic_DNA"/>
</dbReference>